<accession>A0A8H4VE49</accession>
<feature type="transmembrane region" description="Helical" evidence="2">
    <location>
        <begin position="459"/>
        <end position="481"/>
    </location>
</feature>
<keyword evidence="2" id="KW-1133">Transmembrane helix</keyword>
<dbReference type="Proteomes" id="UP000562929">
    <property type="component" value="Unassembled WGS sequence"/>
</dbReference>
<feature type="region of interest" description="Disordered" evidence="1">
    <location>
        <begin position="277"/>
        <end position="299"/>
    </location>
</feature>
<feature type="region of interest" description="Disordered" evidence="1">
    <location>
        <begin position="1"/>
        <end position="39"/>
    </location>
</feature>
<comment type="caution">
    <text evidence="3">The sequence shown here is derived from an EMBL/GenBank/DDBJ whole genome shotgun (WGS) entry which is preliminary data.</text>
</comment>
<keyword evidence="4" id="KW-1185">Reference proteome</keyword>
<evidence type="ECO:0000256" key="2">
    <source>
        <dbReference type="SAM" id="Phobius"/>
    </source>
</evidence>
<feature type="compositionally biased region" description="Basic and acidic residues" evidence="1">
    <location>
        <begin position="12"/>
        <end position="30"/>
    </location>
</feature>
<protein>
    <submittedName>
        <fullName evidence="3">Uncharacterized protein</fullName>
    </submittedName>
</protein>
<evidence type="ECO:0000313" key="3">
    <source>
        <dbReference type="EMBL" id="KAF4589157.1"/>
    </source>
</evidence>
<proteinExistence type="predicted"/>
<sequence>MAGSVSFPPELGSRRPVDDFMPSLHRDEPPNHATTQSSASSLIGKFLAAGLSGNHTDGHHYNARGNPSSPFNLFGYRSYSPPRLDIYELESMVGCSHLPYNDDRDFDSCCPASIFGSEVERKARNPEARSSSDFQLRPAGHRWWFLVRFFLFLLYCIGLRIFYPNLSRSVSARQEGRIYESEAKGARNASMAITWTETIITSGVCLMVAQGFHGECLALLAAYPVVLLHELRLDDCEPDVTGYCREVAKRLSALRNGSDDGRSKTCTTGTTEFTSTSDGSRATYYPSNSSRSRVTYHPSEMSSNPCDIRQFKFRQVDYFFEVFALQLHSEYKRQKMRVNRPSTMANHIACNLNSHIDNFAQHGGACERLAIMRESHGRRRSLTDTDVAVSGLTGSSSGEIMDRLCQAGQTARTFAKGDVCPVVFLNSIFALGWVVALGIPWQRSGSFVNPEGDDSLLPTWYSCFMMMVMSTLSAILTSLLLEMRSMWDPYGKAMNEMAWIIGNASALDYLLHDYYDEGESIIRPHEFYY</sequence>
<dbReference type="AlphaFoldDB" id="A0A8H4VE49"/>
<gene>
    <name evidence="3" type="ORF">GQ602_003046</name>
</gene>
<feature type="transmembrane region" description="Helical" evidence="2">
    <location>
        <begin position="419"/>
        <end position="439"/>
    </location>
</feature>
<dbReference type="OrthoDB" id="5153901at2759"/>
<evidence type="ECO:0000313" key="4">
    <source>
        <dbReference type="Proteomes" id="UP000562929"/>
    </source>
</evidence>
<name>A0A8H4VE49_9HYPO</name>
<dbReference type="EMBL" id="JAACLJ010000003">
    <property type="protein sequence ID" value="KAF4589157.1"/>
    <property type="molecule type" value="Genomic_DNA"/>
</dbReference>
<keyword evidence="2" id="KW-0472">Membrane</keyword>
<keyword evidence="2" id="KW-0812">Transmembrane</keyword>
<reference evidence="3 4" key="1">
    <citation type="journal article" date="2020" name="G3 (Bethesda)">
        <title>Genetic Underpinnings of Host Manipulation by Ophiocordyceps as Revealed by Comparative Transcriptomics.</title>
        <authorList>
            <person name="Will I."/>
            <person name="Das B."/>
            <person name="Trinh T."/>
            <person name="Brachmann A."/>
            <person name="Ohm R.A."/>
            <person name="de Bekker C."/>
        </authorList>
    </citation>
    <scope>NUCLEOTIDE SEQUENCE [LARGE SCALE GENOMIC DNA]</scope>
    <source>
        <strain evidence="3 4">EC05</strain>
    </source>
</reference>
<evidence type="ECO:0000256" key="1">
    <source>
        <dbReference type="SAM" id="MobiDB-lite"/>
    </source>
</evidence>
<organism evidence="3 4">
    <name type="scientific">Ophiocordyceps camponoti-floridani</name>
    <dbReference type="NCBI Taxonomy" id="2030778"/>
    <lineage>
        <taxon>Eukaryota</taxon>
        <taxon>Fungi</taxon>
        <taxon>Dikarya</taxon>
        <taxon>Ascomycota</taxon>
        <taxon>Pezizomycotina</taxon>
        <taxon>Sordariomycetes</taxon>
        <taxon>Hypocreomycetidae</taxon>
        <taxon>Hypocreales</taxon>
        <taxon>Ophiocordycipitaceae</taxon>
        <taxon>Ophiocordyceps</taxon>
    </lineage>
</organism>
<feature type="transmembrane region" description="Helical" evidence="2">
    <location>
        <begin position="143"/>
        <end position="163"/>
    </location>
</feature>